<organism evidence="1 2">
    <name type="scientific">Peteryoungia desertarenae</name>
    <dbReference type="NCBI Taxonomy" id="1813451"/>
    <lineage>
        <taxon>Bacteria</taxon>
        <taxon>Pseudomonadati</taxon>
        <taxon>Pseudomonadota</taxon>
        <taxon>Alphaproteobacteria</taxon>
        <taxon>Hyphomicrobiales</taxon>
        <taxon>Rhizobiaceae</taxon>
        <taxon>Peteryoungia</taxon>
    </lineage>
</organism>
<reference evidence="1 2" key="1">
    <citation type="submission" date="2020-06" db="EMBL/GenBank/DDBJ databases">
        <title>Genome sequence of Rhizobium sp strain ADMK78.</title>
        <authorList>
            <person name="Rahi P."/>
        </authorList>
    </citation>
    <scope>NUCLEOTIDE SEQUENCE [LARGE SCALE GENOMIC DNA]</scope>
    <source>
        <strain evidence="1 2">ADMK78</strain>
    </source>
</reference>
<evidence type="ECO:0000313" key="1">
    <source>
        <dbReference type="EMBL" id="QLF68907.1"/>
    </source>
</evidence>
<keyword evidence="2" id="KW-1185">Reference proteome</keyword>
<accession>A0ABX6QKB0</accession>
<evidence type="ECO:0008006" key="3">
    <source>
        <dbReference type="Google" id="ProtNLM"/>
    </source>
</evidence>
<evidence type="ECO:0000313" key="2">
    <source>
        <dbReference type="Proteomes" id="UP000308530"/>
    </source>
</evidence>
<dbReference type="RefSeq" id="WP_138286024.1">
    <property type="nucleotide sequence ID" value="NZ_CP058350.1"/>
</dbReference>
<proteinExistence type="predicted"/>
<dbReference type="Proteomes" id="UP000308530">
    <property type="component" value="Chromosome"/>
</dbReference>
<protein>
    <recommendedName>
        <fullName evidence="3">DUF2946 domain-containing protein</fullName>
    </recommendedName>
</protein>
<name>A0ABX6QKB0_9HYPH</name>
<dbReference type="EMBL" id="CP058350">
    <property type="protein sequence ID" value="QLF68907.1"/>
    <property type="molecule type" value="Genomic_DNA"/>
</dbReference>
<sequence>MALPSRISMERTIRVICVIALVCLGFAHKPPASLASTLTPAEIAALTLPDGTLPELCLPGSEEGGKSKHHATGSDCAACRITAVAIVAEPSDATGVRLIATLQATLPKPSEAHYRHLFPPNSAPRAPPFSA</sequence>
<gene>
    <name evidence="1" type="ORF">FE840_004765</name>
</gene>